<evidence type="ECO:0000259" key="2">
    <source>
        <dbReference type="Pfam" id="PF24530"/>
    </source>
</evidence>
<dbReference type="InterPro" id="IPR056018">
    <property type="entry name" value="DUF7597"/>
</dbReference>
<name>A0A8T0MNH6_PANVG</name>
<dbReference type="Proteomes" id="UP000823388">
    <property type="component" value="Chromosome 9N"/>
</dbReference>
<feature type="compositionally biased region" description="Low complexity" evidence="1">
    <location>
        <begin position="391"/>
        <end position="410"/>
    </location>
</feature>
<evidence type="ECO:0000313" key="4">
    <source>
        <dbReference type="Proteomes" id="UP000823388"/>
    </source>
</evidence>
<comment type="caution">
    <text evidence="3">The sequence shown here is derived from an EMBL/GenBank/DDBJ whole genome shotgun (WGS) entry which is preliminary data.</text>
</comment>
<feature type="region of interest" description="Disordered" evidence="1">
    <location>
        <begin position="620"/>
        <end position="658"/>
    </location>
</feature>
<protein>
    <recommendedName>
        <fullName evidence="2">DUF7597 domain-containing protein</fullName>
    </recommendedName>
</protein>
<evidence type="ECO:0000313" key="3">
    <source>
        <dbReference type="EMBL" id="KAG2538585.1"/>
    </source>
</evidence>
<dbReference type="PANTHER" id="PTHR33075:SF7">
    <property type="entry name" value="OS02G0303350 PROTEIN"/>
    <property type="match status" value="1"/>
</dbReference>
<reference evidence="3" key="1">
    <citation type="submission" date="2020-05" db="EMBL/GenBank/DDBJ databases">
        <title>WGS assembly of Panicum virgatum.</title>
        <authorList>
            <person name="Lovell J.T."/>
            <person name="Jenkins J."/>
            <person name="Shu S."/>
            <person name="Juenger T.E."/>
            <person name="Schmutz J."/>
        </authorList>
    </citation>
    <scope>NUCLEOTIDE SEQUENCE</scope>
    <source>
        <strain evidence="3">AP13</strain>
    </source>
</reference>
<proteinExistence type="predicted"/>
<sequence>MDPSSPDFSPGITFSNMVLSQFGSPVISPSPDDAHNFWLLASFARSKLKLTVNNVDWIFKFTVFSRDVGLFVYKLGVVDNPLFKLAFNLWNERGMTLAESFISVSQGPQYHWGMPPSSFPSHFCQNHSPNPPTSAPLPFSIVQKTPTATVPPSSSCESLLRWNNMAYQFIDPIPFLPRGCTRIHVEGRNTMSRAVLGAPRRHNSDLAIIAIEPLPDAQVSFQSIRELGFRSIQPCPYGQAFVRLNYYHDRDTLIQSSPHNYGNYQISFRAHNRGWNNRTTVMNYDVWLMLLGFNIDYWEHKNVEKAISEFGKLLIWEEDPANLARVIVKARVVDLTEIPWFLVCSEGENFERDSWTALCEILQVDMLGGGPPPEDDPPNGPDDIQPNLSEFFGFGQPGHGPNNQNGLGPHANPPQVGNDVPNGGEAFLELNDLQVNINQVPHLNDPLEDDLGGIDELLNIAENMEDQAVFGPHPEDIIDAGHNTDSDSDSDLNPVQPLANPVVDVEVFIPLEQINPDEIQEEDLMDEDELVAIQQEEQQQNEQLHVEFVEIIEPQVNQMFASAFTMPKLNPETLRLWNELFSTETSLSVQILVSLKKAQVPSCQSKLSLPVIPKDLESYPEADQAVSPKDTKGKGILEESSPCTPEDHVGERVASSPGPWRSLRMLNLKKGYKEPHCSDKGCLGCTSVPPNLSPAIIKNFGASFCKLDEQDLSDAALTKKKKVAVLAPGKKESHAVHTSQRKADVPTTSGKK</sequence>
<feature type="region of interest" description="Disordered" evidence="1">
    <location>
        <begin position="366"/>
        <end position="419"/>
    </location>
</feature>
<feature type="region of interest" description="Disordered" evidence="1">
    <location>
        <begin position="728"/>
        <end position="752"/>
    </location>
</feature>
<gene>
    <name evidence="3" type="ORF">PVAP13_9NG380500</name>
</gene>
<feature type="domain" description="DUF7597" evidence="2">
    <location>
        <begin position="171"/>
        <end position="279"/>
    </location>
</feature>
<organism evidence="3 4">
    <name type="scientific">Panicum virgatum</name>
    <name type="common">Blackwell switchgrass</name>
    <dbReference type="NCBI Taxonomy" id="38727"/>
    <lineage>
        <taxon>Eukaryota</taxon>
        <taxon>Viridiplantae</taxon>
        <taxon>Streptophyta</taxon>
        <taxon>Embryophyta</taxon>
        <taxon>Tracheophyta</taxon>
        <taxon>Spermatophyta</taxon>
        <taxon>Magnoliopsida</taxon>
        <taxon>Liliopsida</taxon>
        <taxon>Poales</taxon>
        <taxon>Poaceae</taxon>
        <taxon>PACMAD clade</taxon>
        <taxon>Panicoideae</taxon>
        <taxon>Panicodae</taxon>
        <taxon>Paniceae</taxon>
        <taxon>Panicinae</taxon>
        <taxon>Panicum</taxon>
        <taxon>Panicum sect. Hiantes</taxon>
    </lineage>
</organism>
<accession>A0A8T0MNH6</accession>
<dbReference type="AlphaFoldDB" id="A0A8T0MNH6"/>
<dbReference type="Pfam" id="PF24530">
    <property type="entry name" value="DUF7597"/>
    <property type="match status" value="1"/>
</dbReference>
<keyword evidence="4" id="KW-1185">Reference proteome</keyword>
<feature type="non-terminal residue" evidence="3">
    <location>
        <position position="752"/>
    </location>
</feature>
<dbReference type="PANTHER" id="PTHR33075">
    <property type="entry name" value="OS02G0499800 PROTEIN"/>
    <property type="match status" value="1"/>
</dbReference>
<evidence type="ECO:0000256" key="1">
    <source>
        <dbReference type="SAM" id="MobiDB-lite"/>
    </source>
</evidence>
<dbReference type="EMBL" id="CM029054">
    <property type="protein sequence ID" value="KAG2538585.1"/>
    <property type="molecule type" value="Genomic_DNA"/>
</dbReference>